<evidence type="ECO:0000313" key="4">
    <source>
        <dbReference type="Proteomes" id="UP000075886"/>
    </source>
</evidence>
<reference evidence="3" key="2">
    <citation type="submission" date="2020-05" db="UniProtKB">
        <authorList>
            <consortium name="EnsemblMetazoa"/>
        </authorList>
    </citation>
    <scope>IDENTIFICATION</scope>
    <source>
        <strain evidence="3">FAR1</strain>
    </source>
</reference>
<dbReference type="AlphaFoldDB" id="A0A182QUB8"/>
<dbReference type="EnsemblMetazoa" id="AFAF017032-RA">
    <property type="protein sequence ID" value="AFAF017032-PA"/>
    <property type="gene ID" value="AFAF017032"/>
</dbReference>
<feature type="compositionally biased region" description="Basic residues" evidence="1">
    <location>
        <begin position="296"/>
        <end position="315"/>
    </location>
</feature>
<proteinExistence type="predicted"/>
<keyword evidence="2" id="KW-0812">Transmembrane</keyword>
<feature type="compositionally biased region" description="Basic residues" evidence="1">
    <location>
        <begin position="257"/>
        <end position="266"/>
    </location>
</feature>
<feature type="region of interest" description="Disordered" evidence="1">
    <location>
        <begin position="251"/>
        <end position="331"/>
    </location>
</feature>
<organism evidence="3 4">
    <name type="scientific">Anopheles farauti</name>
    <dbReference type="NCBI Taxonomy" id="69004"/>
    <lineage>
        <taxon>Eukaryota</taxon>
        <taxon>Metazoa</taxon>
        <taxon>Ecdysozoa</taxon>
        <taxon>Arthropoda</taxon>
        <taxon>Hexapoda</taxon>
        <taxon>Insecta</taxon>
        <taxon>Pterygota</taxon>
        <taxon>Neoptera</taxon>
        <taxon>Endopterygota</taxon>
        <taxon>Diptera</taxon>
        <taxon>Nematocera</taxon>
        <taxon>Culicoidea</taxon>
        <taxon>Culicidae</taxon>
        <taxon>Anophelinae</taxon>
        <taxon>Anopheles</taxon>
    </lineage>
</organism>
<keyword evidence="2" id="KW-0472">Membrane</keyword>
<feature type="region of interest" description="Disordered" evidence="1">
    <location>
        <begin position="207"/>
        <end position="237"/>
    </location>
</feature>
<evidence type="ECO:0000256" key="1">
    <source>
        <dbReference type="SAM" id="MobiDB-lite"/>
    </source>
</evidence>
<feature type="compositionally biased region" description="Basic and acidic residues" evidence="1">
    <location>
        <begin position="286"/>
        <end position="295"/>
    </location>
</feature>
<protein>
    <submittedName>
        <fullName evidence="3">Uncharacterized protein</fullName>
    </submittedName>
</protein>
<keyword evidence="2" id="KW-1133">Transmembrane helix</keyword>
<dbReference type="VEuPathDB" id="VectorBase:AFAF017032"/>
<feature type="compositionally biased region" description="Basic and acidic residues" evidence="1">
    <location>
        <begin position="316"/>
        <end position="331"/>
    </location>
</feature>
<feature type="compositionally biased region" description="Basic and acidic residues" evidence="1">
    <location>
        <begin position="267"/>
        <end position="276"/>
    </location>
</feature>
<accession>A0A182QUB8</accession>
<dbReference type="EMBL" id="AXCN02000940">
    <property type="status" value="NOT_ANNOTATED_CDS"/>
    <property type="molecule type" value="Genomic_DNA"/>
</dbReference>
<feature type="compositionally biased region" description="Basic and acidic residues" evidence="1">
    <location>
        <begin position="220"/>
        <end position="237"/>
    </location>
</feature>
<evidence type="ECO:0000256" key="2">
    <source>
        <dbReference type="SAM" id="Phobius"/>
    </source>
</evidence>
<evidence type="ECO:0000313" key="3">
    <source>
        <dbReference type="EnsemblMetazoa" id="AFAF017032-PA"/>
    </source>
</evidence>
<dbReference type="Proteomes" id="UP000075886">
    <property type="component" value="Unassembled WGS sequence"/>
</dbReference>
<feature type="transmembrane region" description="Helical" evidence="2">
    <location>
        <begin position="12"/>
        <end position="35"/>
    </location>
</feature>
<keyword evidence="4" id="KW-1185">Reference proteome</keyword>
<name>A0A182QUB8_9DIPT</name>
<reference evidence="4" key="1">
    <citation type="submission" date="2014-01" db="EMBL/GenBank/DDBJ databases">
        <title>The Genome Sequence of Anopheles farauti FAR1 (V2).</title>
        <authorList>
            <consortium name="The Broad Institute Genomics Platform"/>
            <person name="Neafsey D.E."/>
            <person name="Besansky N."/>
            <person name="Howell P."/>
            <person name="Walton C."/>
            <person name="Young S.K."/>
            <person name="Zeng Q."/>
            <person name="Gargeya S."/>
            <person name="Fitzgerald M."/>
            <person name="Haas B."/>
            <person name="Abouelleil A."/>
            <person name="Allen A.W."/>
            <person name="Alvarado L."/>
            <person name="Arachchi H.M."/>
            <person name="Berlin A.M."/>
            <person name="Chapman S.B."/>
            <person name="Gainer-Dewar J."/>
            <person name="Goldberg J."/>
            <person name="Griggs A."/>
            <person name="Gujja S."/>
            <person name="Hansen M."/>
            <person name="Howarth C."/>
            <person name="Imamovic A."/>
            <person name="Ireland A."/>
            <person name="Larimer J."/>
            <person name="McCowan C."/>
            <person name="Murphy C."/>
            <person name="Pearson M."/>
            <person name="Poon T.W."/>
            <person name="Priest M."/>
            <person name="Roberts A."/>
            <person name="Saif S."/>
            <person name="Shea T."/>
            <person name="Sisk P."/>
            <person name="Sykes S."/>
            <person name="Wortman J."/>
            <person name="Nusbaum C."/>
            <person name="Birren B."/>
        </authorList>
    </citation>
    <scope>NUCLEOTIDE SEQUENCE [LARGE SCALE GENOMIC DNA]</scope>
    <source>
        <strain evidence="4">FAR1</strain>
    </source>
</reference>
<sequence>MEISCKGGRFHPVSTLLIVLLVVSVGPCAATFFWMRPVPTDSPISGDPPTGWRPPALVPGAVLPPVAGTGGPNKPQGTSQQLLRLPQILCNYAATGRWPSYPAFLQAAIVDLGRHVFALDDPGVRQYCANYVRIVSVRRPCCAYPACRTRLTKCQTQGAMVVVVMVAVKPMAKKTMTVEQTKKMKKVVMTVKEKARKEVMKKVKRMTEVKKGEKRKKMMERKMEEKKKRKVKKEEAKKEKMVLTMEKTMEKMEKVGKKGMKRKKETMKREKEAMKREKQKMKKEKKKEVKEEKKMKEKQKKVVKEKKKAAKMVKRVVKEQKKVVKKEKKEK</sequence>